<dbReference type="CDD" id="cd04301">
    <property type="entry name" value="NAT_SF"/>
    <property type="match status" value="1"/>
</dbReference>
<dbReference type="PANTHER" id="PTHR43877">
    <property type="entry name" value="AMINOALKYLPHOSPHONATE N-ACETYLTRANSFERASE-RELATED-RELATED"/>
    <property type="match status" value="1"/>
</dbReference>
<dbReference type="EMBL" id="BMXA01000005">
    <property type="protein sequence ID" value="GHA16146.1"/>
    <property type="molecule type" value="Genomic_DNA"/>
</dbReference>
<sequence length="149" mass="16755">MALKIRPITPSDRLVWSAMRTELWPDAADAHRVEIDQFFAGESIDISAVLVADIDAQMAGFIELNLRSFAEGSRNSPVPYIEAWFVASEFRAQGVGRQLMASAEHWALENGYSEIASDTDLENRRSIAMHAHLGFRETERVVCFLKTLK</sequence>
<dbReference type="Pfam" id="PF00583">
    <property type="entry name" value="Acetyltransf_1"/>
    <property type="match status" value="1"/>
</dbReference>
<keyword evidence="12" id="KW-1185">Reference proteome</keyword>
<reference evidence="11" key="2">
    <citation type="submission" date="2020-09" db="EMBL/GenBank/DDBJ databases">
        <authorList>
            <person name="Sun Q."/>
            <person name="Kim S."/>
        </authorList>
    </citation>
    <scope>NUCLEOTIDE SEQUENCE</scope>
    <source>
        <strain evidence="11">KCTC 12711</strain>
    </source>
</reference>
<dbReference type="AlphaFoldDB" id="A0A918RYL5"/>
<evidence type="ECO:0000256" key="6">
    <source>
        <dbReference type="ARBA" id="ARBA00023315"/>
    </source>
</evidence>
<dbReference type="SUPFAM" id="SSF55729">
    <property type="entry name" value="Acyl-CoA N-acyltransferases (Nat)"/>
    <property type="match status" value="1"/>
</dbReference>
<evidence type="ECO:0000256" key="3">
    <source>
        <dbReference type="ARBA" id="ARBA00017677"/>
    </source>
</evidence>
<dbReference type="InterPro" id="IPR024170">
    <property type="entry name" value="Aminoglycoside_N6-AcTrfrase"/>
</dbReference>
<dbReference type="NCBIfam" id="NF043067">
    <property type="entry name" value="AAC_6p_group_E"/>
    <property type="match status" value="1"/>
</dbReference>
<accession>A0A918RYL5</accession>
<dbReference type="PROSITE" id="PS51186">
    <property type="entry name" value="GNAT"/>
    <property type="match status" value="1"/>
</dbReference>
<evidence type="ECO:0000313" key="11">
    <source>
        <dbReference type="EMBL" id="GHA16146.1"/>
    </source>
</evidence>
<evidence type="ECO:0000259" key="10">
    <source>
        <dbReference type="PROSITE" id="PS51186"/>
    </source>
</evidence>
<evidence type="ECO:0000256" key="7">
    <source>
        <dbReference type="ARBA" id="ARBA00029660"/>
    </source>
</evidence>
<dbReference type="GO" id="GO:0046677">
    <property type="term" value="P:response to antibiotic"/>
    <property type="evidence" value="ECO:0007669"/>
    <property type="project" value="UniProtKB-KW"/>
</dbReference>
<evidence type="ECO:0000313" key="12">
    <source>
        <dbReference type="Proteomes" id="UP000614811"/>
    </source>
</evidence>
<reference evidence="11" key="1">
    <citation type="journal article" date="2014" name="Int. J. Syst. Evol. Microbiol.">
        <title>Complete genome sequence of Corynebacterium casei LMG S-19264T (=DSM 44701T), isolated from a smear-ripened cheese.</title>
        <authorList>
            <consortium name="US DOE Joint Genome Institute (JGI-PGF)"/>
            <person name="Walter F."/>
            <person name="Albersmeier A."/>
            <person name="Kalinowski J."/>
            <person name="Ruckert C."/>
        </authorList>
    </citation>
    <scope>NUCLEOTIDE SEQUENCE</scope>
    <source>
        <strain evidence="11">KCTC 12711</strain>
    </source>
</reference>
<dbReference type="GO" id="GO:0047663">
    <property type="term" value="F:aminoglycoside 6'-N-acetyltransferase activity"/>
    <property type="evidence" value="ECO:0007669"/>
    <property type="project" value="UniProtKB-EC"/>
</dbReference>
<evidence type="ECO:0000256" key="8">
    <source>
        <dbReference type="ARBA" id="ARBA00048923"/>
    </source>
</evidence>
<evidence type="ECO:0000256" key="9">
    <source>
        <dbReference type="PIRNR" id="PIRNR000452"/>
    </source>
</evidence>
<comment type="subunit">
    <text evidence="1 9">Homodimer.</text>
</comment>
<proteinExistence type="predicted"/>
<dbReference type="InterPro" id="IPR050832">
    <property type="entry name" value="Bact_Acetyltransf"/>
</dbReference>
<evidence type="ECO:0000256" key="5">
    <source>
        <dbReference type="ARBA" id="ARBA00023251"/>
    </source>
</evidence>
<comment type="function">
    <text evidence="9">Catalyzes the transfer of an acetyl group from acetyl-CoA to the 6'-amino group of aminoglycoside molecules conferring resistance to antibiotics containing the purpurosamine ring.</text>
</comment>
<feature type="domain" description="N-acetyltransferase" evidence="10">
    <location>
        <begin position="3"/>
        <end position="149"/>
    </location>
</feature>
<dbReference type="PIRSF" id="PIRSF000452">
    <property type="entry name" value="6-N-acetyltransf"/>
    <property type="match status" value="1"/>
</dbReference>
<organism evidence="11 12">
    <name type="scientific">Arenicella chitinivorans</name>
    <dbReference type="NCBI Taxonomy" id="1329800"/>
    <lineage>
        <taxon>Bacteria</taxon>
        <taxon>Pseudomonadati</taxon>
        <taxon>Pseudomonadota</taxon>
        <taxon>Gammaproteobacteria</taxon>
        <taxon>Arenicellales</taxon>
        <taxon>Arenicellaceae</taxon>
        <taxon>Arenicella</taxon>
    </lineage>
</organism>
<evidence type="ECO:0000256" key="2">
    <source>
        <dbReference type="ARBA" id="ARBA00012888"/>
    </source>
</evidence>
<name>A0A918RYL5_9GAMM</name>
<dbReference type="Proteomes" id="UP000614811">
    <property type="component" value="Unassembled WGS sequence"/>
</dbReference>
<protein>
    <recommendedName>
        <fullName evidence="3 9">Aminoglycoside N(6')-acetyltransferase type 1</fullName>
        <ecNumber evidence="2 9">2.3.1.82</ecNumber>
    </recommendedName>
    <alternativeName>
        <fullName evidence="7 9">Aminoglycoside resistance protein</fullName>
    </alternativeName>
</protein>
<gene>
    <name evidence="11" type="ORF">GCM10008090_27430</name>
</gene>
<comment type="caution">
    <text evidence="11">The sequence shown here is derived from an EMBL/GenBank/DDBJ whole genome shotgun (WGS) entry which is preliminary data.</text>
</comment>
<keyword evidence="4 9" id="KW-0808">Transferase</keyword>
<dbReference type="InterPro" id="IPR000182">
    <property type="entry name" value="GNAT_dom"/>
</dbReference>
<dbReference type="Gene3D" id="3.40.630.30">
    <property type="match status" value="1"/>
</dbReference>
<comment type="catalytic activity">
    <reaction evidence="8 9">
        <text>kanamycin B + acetyl-CoA = N(6')-acetylkanamycin B + CoA + H(+)</text>
        <dbReference type="Rhea" id="RHEA:16449"/>
        <dbReference type="ChEBI" id="CHEBI:15378"/>
        <dbReference type="ChEBI" id="CHEBI:57287"/>
        <dbReference type="ChEBI" id="CHEBI:57288"/>
        <dbReference type="ChEBI" id="CHEBI:58390"/>
        <dbReference type="ChEBI" id="CHEBI:58549"/>
        <dbReference type="EC" id="2.3.1.82"/>
    </reaction>
</comment>
<keyword evidence="6 9" id="KW-0012">Acyltransferase</keyword>
<dbReference type="EC" id="2.3.1.82" evidence="2 9"/>
<evidence type="ECO:0000256" key="1">
    <source>
        <dbReference type="ARBA" id="ARBA00011738"/>
    </source>
</evidence>
<dbReference type="RefSeq" id="WP_229794306.1">
    <property type="nucleotide sequence ID" value="NZ_BMXA01000005.1"/>
</dbReference>
<dbReference type="InterPro" id="IPR016181">
    <property type="entry name" value="Acyl_CoA_acyltransferase"/>
</dbReference>
<evidence type="ECO:0000256" key="4">
    <source>
        <dbReference type="ARBA" id="ARBA00022679"/>
    </source>
</evidence>
<keyword evidence="5 9" id="KW-0046">Antibiotic resistance</keyword>